<organism evidence="3 4">
    <name type="scientific">Bacillus thuringiensis</name>
    <dbReference type="NCBI Taxonomy" id="1428"/>
    <lineage>
        <taxon>Bacteria</taxon>
        <taxon>Bacillati</taxon>
        <taxon>Bacillota</taxon>
        <taxon>Bacilli</taxon>
        <taxon>Bacillales</taxon>
        <taxon>Bacillaceae</taxon>
        <taxon>Bacillus</taxon>
        <taxon>Bacillus cereus group</taxon>
    </lineage>
</organism>
<evidence type="ECO:0008006" key="5">
    <source>
        <dbReference type="Google" id="ProtNLM"/>
    </source>
</evidence>
<evidence type="ECO:0000313" key="4">
    <source>
        <dbReference type="Proteomes" id="UP001274571"/>
    </source>
</evidence>
<evidence type="ECO:0000256" key="2">
    <source>
        <dbReference type="SAM" id="SignalP"/>
    </source>
</evidence>
<protein>
    <recommendedName>
        <fullName evidence="5">Peptidase C-terminal archaeal/bacterial domain-containing protein</fullName>
    </recommendedName>
</protein>
<sequence length="171" mass="18433">MKKKILALTVPLLLSAALTTQAATPNEGEVHNLLTTPPSGIIDNTNLKDDVQRGPSPPGSNASLHNIGISSYSYQVGKVGAQIYTDKWLTGQSTMRISINNWRVLDNYGGTSNQVTVKVYNSSGSVVRSETRNAYDSSAVYFSGLSSSQKYYVGFHVPTNGNAYSFNGSIY</sequence>
<feature type="compositionally biased region" description="Polar residues" evidence="1">
    <location>
        <begin position="33"/>
        <end position="45"/>
    </location>
</feature>
<keyword evidence="2" id="KW-0732">Signal</keyword>
<feature type="signal peptide" evidence="2">
    <location>
        <begin position="1"/>
        <end position="22"/>
    </location>
</feature>
<feature type="region of interest" description="Disordered" evidence="1">
    <location>
        <begin position="29"/>
        <end position="64"/>
    </location>
</feature>
<proteinExistence type="predicted"/>
<reference evidence="3" key="1">
    <citation type="submission" date="2023-11" db="EMBL/GenBank/DDBJ databases">
        <title>Genome Sequence of Bacillus thuringiensis stain BLB 30AF.</title>
        <authorList>
            <person name="Farhat A."/>
        </authorList>
    </citation>
    <scope>NUCLEOTIDE SEQUENCE</scope>
    <source>
        <strain evidence="3">BLB30AF</strain>
    </source>
</reference>
<dbReference type="AlphaFoldDB" id="A0AAW9GVH4"/>
<comment type="caution">
    <text evidence="3">The sequence shown here is derived from an EMBL/GenBank/DDBJ whole genome shotgun (WGS) entry which is preliminary data.</text>
</comment>
<gene>
    <name evidence="3" type="ORF">SOH20_30300</name>
</gene>
<evidence type="ECO:0000313" key="3">
    <source>
        <dbReference type="EMBL" id="MDY0855098.1"/>
    </source>
</evidence>
<name>A0AAW9GVH4_BACTU</name>
<evidence type="ECO:0000256" key="1">
    <source>
        <dbReference type="SAM" id="MobiDB-lite"/>
    </source>
</evidence>
<feature type="chain" id="PRO_5043600458" description="Peptidase C-terminal archaeal/bacterial domain-containing protein" evidence="2">
    <location>
        <begin position="23"/>
        <end position="171"/>
    </location>
</feature>
<dbReference type="Proteomes" id="UP001274571">
    <property type="component" value="Unassembled WGS sequence"/>
</dbReference>
<dbReference type="EMBL" id="JAXCMD010000018">
    <property type="protein sequence ID" value="MDY0855098.1"/>
    <property type="molecule type" value="Genomic_DNA"/>
</dbReference>
<accession>A0AAW9GVH4</accession>
<dbReference type="RefSeq" id="WP_320483928.1">
    <property type="nucleotide sequence ID" value="NZ_JAXCMD010000018.1"/>
</dbReference>